<evidence type="ECO:0000259" key="4">
    <source>
        <dbReference type="PROSITE" id="PS51406"/>
    </source>
</evidence>
<keyword evidence="1" id="KW-1015">Disulfide bond</keyword>
<dbReference type="InterPro" id="IPR020837">
    <property type="entry name" value="Fibrinogen_CS"/>
</dbReference>
<dbReference type="CDD" id="cd00087">
    <property type="entry name" value="FReD"/>
    <property type="match status" value="1"/>
</dbReference>
<dbReference type="Gene3D" id="3.90.215.10">
    <property type="entry name" value="Gamma Fibrinogen, chain A, domain 1"/>
    <property type="match status" value="1"/>
</dbReference>
<comment type="caution">
    <text evidence="5">The sequence shown here is derived from an EMBL/GenBank/DDBJ whole genome shotgun (WGS) entry which is preliminary data.</text>
</comment>
<organism evidence="5 6">
    <name type="scientific">Gryllus longicercus</name>
    <dbReference type="NCBI Taxonomy" id="2509291"/>
    <lineage>
        <taxon>Eukaryota</taxon>
        <taxon>Metazoa</taxon>
        <taxon>Ecdysozoa</taxon>
        <taxon>Arthropoda</taxon>
        <taxon>Hexapoda</taxon>
        <taxon>Insecta</taxon>
        <taxon>Pterygota</taxon>
        <taxon>Neoptera</taxon>
        <taxon>Polyneoptera</taxon>
        <taxon>Orthoptera</taxon>
        <taxon>Ensifera</taxon>
        <taxon>Gryllidea</taxon>
        <taxon>Grylloidea</taxon>
        <taxon>Gryllidae</taxon>
        <taxon>Gryllinae</taxon>
        <taxon>Gryllus</taxon>
    </lineage>
</organism>
<dbReference type="SMART" id="SM00186">
    <property type="entry name" value="FBG"/>
    <property type="match status" value="1"/>
</dbReference>
<dbReference type="InterPro" id="IPR050373">
    <property type="entry name" value="Fibrinogen_C-term_domain"/>
</dbReference>
<feature type="signal peptide" evidence="3">
    <location>
        <begin position="1"/>
        <end position="17"/>
    </location>
</feature>
<evidence type="ECO:0000256" key="1">
    <source>
        <dbReference type="ARBA" id="ARBA00023157"/>
    </source>
</evidence>
<dbReference type="PANTHER" id="PTHR19143:SF444">
    <property type="entry name" value="PROTEIN SCABROUS"/>
    <property type="match status" value="1"/>
</dbReference>
<feature type="compositionally biased region" description="Basic and acidic residues" evidence="2">
    <location>
        <begin position="218"/>
        <end position="240"/>
    </location>
</feature>
<evidence type="ECO:0000313" key="6">
    <source>
        <dbReference type="Proteomes" id="UP001378592"/>
    </source>
</evidence>
<dbReference type="PROSITE" id="PS51406">
    <property type="entry name" value="FIBRINOGEN_C_2"/>
    <property type="match status" value="1"/>
</dbReference>
<dbReference type="InterPro" id="IPR036056">
    <property type="entry name" value="Fibrinogen-like_C"/>
</dbReference>
<feature type="chain" id="PRO_5042868459" description="Fibrinogen C-terminal domain-containing protein" evidence="3">
    <location>
        <begin position="18"/>
        <end position="675"/>
    </location>
</feature>
<dbReference type="Proteomes" id="UP001378592">
    <property type="component" value="Unassembled WGS sequence"/>
</dbReference>
<accession>A0AAN9VQJ1</accession>
<sequence>MARARAWQMLCLWLVSAACVAASGAESAAAGASGGGGGGSERALRDDVRALQVQVATLLQRRSEDFKLLEDSLRGSLEKSLELSSLRSQVDALRQEVEELRGTTRARNDHVTLQWLSAAVGELRAEAAEAAAARNASRDLQRAQQTDAQLRLLRSDVAALRGEAQQLRAQAQRDAVALQALRGDLDSTQQRAQAAAEQCADNKEQLETAVNDWTSSMKELRSSLKDKKRAQHDQSLHDERARRRLQRRAHNAESNEVVPSAAAEAPLHRLRHAGAREAAARLAARVTALERAGAARAAALDKLHLSALQLLEGVEALEAKVDRALPDVRREVARAEAGVAQLQAGVQVLKEQQENQRVTVRALAGGQAALQEKLEGARALFANITAAANASAPPPAHGDDAGDVEARLGRVERQLHHMQEAAWVPDAFANASTNASAGAKPDGNEGDVHNMVRQLARVQEEYQNIVSRLPAECGEVAGPSGLYLLAPGGEGAPVVAACDQATAGGGWTLVQRRVDGALDFNRKWREYADGFGSPAGEFWLGNTALHRLTADNCSTLRVDLRDIYGKVWVAEYSDFHVSSAADGFRLRVSGYSGNASDALDYQNRMQFSAIDADRDASNTHCAANYEGGWWFSHCQHANLNGRYNLGLTWFDAARNEWIAVAWSEMKVRRRPGCAT</sequence>
<dbReference type="SUPFAM" id="SSF56496">
    <property type="entry name" value="Fibrinogen C-terminal domain-like"/>
    <property type="match status" value="1"/>
</dbReference>
<dbReference type="AlphaFoldDB" id="A0AAN9VQJ1"/>
<protein>
    <recommendedName>
        <fullName evidence="4">Fibrinogen C-terminal domain-containing protein</fullName>
    </recommendedName>
</protein>
<dbReference type="InterPro" id="IPR002181">
    <property type="entry name" value="Fibrinogen_a/b/g_C_dom"/>
</dbReference>
<keyword evidence="6" id="KW-1185">Reference proteome</keyword>
<feature type="region of interest" description="Disordered" evidence="2">
    <location>
        <begin position="217"/>
        <end position="240"/>
    </location>
</feature>
<evidence type="ECO:0000313" key="5">
    <source>
        <dbReference type="EMBL" id="KAK7866285.1"/>
    </source>
</evidence>
<feature type="domain" description="Fibrinogen C-terminal" evidence="4">
    <location>
        <begin position="464"/>
        <end position="671"/>
    </location>
</feature>
<evidence type="ECO:0000256" key="3">
    <source>
        <dbReference type="SAM" id="SignalP"/>
    </source>
</evidence>
<dbReference type="PANTHER" id="PTHR19143">
    <property type="entry name" value="FIBRINOGEN/TENASCIN/ANGIOPOEITIN"/>
    <property type="match status" value="1"/>
</dbReference>
<dbReference type="NCBIfam" id="NF040941">
    <property type="entry name" value="GGGWT_bact"/>
    <property type="match status" value="1"/>
</dbReference>
<dbReference type="PROSITE" id="PS00514">
    <property type="entry name" value="FIBRINOGEN_C_1"/>
    <property type="match status" value="1"/>
</dbReference>
<dbReference type="EMBL" id="JAZDUA010000150">
    <property type="protein sequence ID" value="KAK7866285.1"/>
    <property type="molecule type" value="Genomic_DNA"/>
</dbReference>
<reference evidence="5 6" key="1">
    <citation type="submission" date="2024-03" db="EMBL/GenBank/DDBJ databases">
        <title>The genome assembly and annotation of the cricket Gryllus longicercus Weissman &amp; Gray.</title>
        <authorList>
            <person name="Szrajer S."/>
            <person name="Gray D."/>
            <person name="Ylla G."/>
        </authorList>
    </citation>
    <scope>NUCLEOTIDE SEQUENCE [LARGE SCALE GENOMIC DNA]</scope>
    <source>
        <strain evidence="5">DAG 2021-001</strain>
        <tissue evidence="5">Whole body minus gut</tissue>
    </source>
</reference>
<proteinExistence type="predicted"/>
<gene>
    <name evidence="5" type="ORF">R5R35_007116</name>
</gene>
<name>A0AAN9VQJ1_9ORTH</name>
<dbReference type="GO" id="GO:0005615">
    <property type="term" value="C:extracellular space"/>
    <property type="evidence" value="ECO:0007669"/>
    <property type="project" value="TreeGrafter"/>
</dbReference>
<keyword evidence="3" id="KW-0732">Signal</keyword>
<dbReference type="InterPro" id="IPR014716">
    <property type="entry name" value="Fibrinogen_a/b/g_C_1"/>
</dbReference>
<dbReference type="Pfam" id="PF00147">
    <property type="entry name" value="Fibrinogen_C"/>
    <property type="match status" value="1"/>
</dbReference>
<evidence type="ECO:0000256" key="2">
    <source>
        <dbReference type="SAM" id="MobiDB-lite"/>
    </source>
</evidence>
<dbReference type="PROSITE" id="PS51257">
    <property type="entry name" value="PROKAR_LIPOPROTEIN"/>
    <property type="match status" value="1"/>
</dbReference>